<evidence type="ECO:0000256" key="1">
    <source>
        <dbReference type="ARBA" id="ARBA00010701"/>
    </source>
</evidence>
<dbReference type="AlphaFoldDB" id="E0V9B8"/>
<dbReference type="RefSeq" id="XP_002422712.1">
    <property type="nucleotide sequence ID" value="XM_002422667.1"/>
</dbReference>
<dbReference type="OrthoDB" id="9974421at2759"/>
<feature type="active site" description="Charge relay system" evidence="2">
    <location>
        <position position="318"/>
    </location>
</feature>
<dbReference type="Gene3D" id="3.40.50.1820">
    <property type="entry name" value="alpha/beta hydrolase"/>
    <property type="match status" value="1"/>
</dbReference>
<feature type="domain" description="Partial AB-hydrolase lipase" evidence="3">
    <location>
        <begin position="2"/>
        <end position="55"/>
    </location>
</feature>
<dbReference type="GO" id="GO:0004806">
    <property type="term" value="F:triacylglycerol lipase activity"/>
    <property type="evidence" value="ECO:0007669"/>
    <property type="project" value="UniProtKB-EC"/>
</dbReference>
<feature type="active site" description="Nucleophile" evidence="2">
    <location>
        <position position="107"/>
    </location>
</feature>
<keyword evidence="6" id="KW-1185">Reference proteome</keyword>
<dbReference type="InParanoid" id="E0V9B8"/>
<evidence type="ECO:0000313" key="5">
    <source>
        <dbReference type="EnsemblMetazoa" id="PHUM007950-PA"/>
    </source>
</evidence>
<dbReference type="GO" id="GO:0006629">
    <property type="term" value="P:lipid metabolic process"/>
    <property type="evidence" value="ECO:0007669"/>
    <property type="project" value="InterPro"/>
</dbReference>
<dbReference type="EMBL" id="DS234991">
    <property type="protein sequence ID" value="EEB09974.1"/>
    <property type="molecule type" value="Genomic_DNA"/>
</dbReference>
<gene>
    <name evidence="5" type="primary">8233530</name>
    <name evidence="4" type="ORF">Phum_PHUM007950</name>
</gene>
<dbReference type="SUPFAM" id="SSF53474">
    <property type="entry name" value="alpha/beta-Hydrolases"/>
    <property type="match status" value="1"/>
</dbReference>
<dbReference type="STRING" id="121224.E0V9B8"/>
<feature type="active site" description="Charge relay system" evidence="2">
    <location>
        <position position="287"/>
    </location>
</feature>
<reference evidence="4" key="2">
    <citation type="submission" date="2007-04" db="EMBL/GenBank/DDBJ databases">
        <title>The genome of the human body louse.</title>
        <authorList>
            <consortium name="The Human Body Louse Genome Consortium"/>
            <person name="Kirkness E."/>
            <person name="Walenz B."/>
            <person name="Hass B."/>
            <person name="Bruggner R."/>
            <person name="Strausberg R."/>
        </authorList>
    </citation>
    <scope>NUCLEOTIDE SEQUENCE</scope>
    <source>
        <strain evidence="4">USDA</strain>
    </source>
</reference>
<dbReference type="OMA" id="KALHITE"/>
<proteinExistence type="inferred from homology"/>
<dbReference type="CTD" id="8233530"/>
<dbReference type="HOGENOM" id="CLU_010974_0_3_1"/>
<name>E0V9B8_PEDHC</name>
<comment type="similarity">
    <text evidence="1">Belongs to the AB hydrolase superfamily. Lipase family.</text>
</comment>
<reference evidence="5" key="3">
    <citation type="submission" date="2021-02" db="UniProtKB">
        <authorList>
            <consortium name="EnsemblMetazoa"/>
        </authorList>
    </citation>
    <scope>IDENTIFICATION</scope>
    <source>
        <strain evidence="5">USDA</strain>
    </source>
</reference>
<dbReference type="KEGG" id="phu:Phum_PHUM007950"/>
<dbReference type="InterPro" id="IPR025483">
    <property type="entry name" value="Lipase_euk"/>
</dbReference>
<dbReference type="VEuPathDB" id="VectorBase:PHUM007950"/>
<dbReference type="PANTHER" id="PTHR11005">
    <property type="entry name" value="LYSOSOMAL ACID LIPASE-RELATED"/>
    <property type="match status" value="1"/>
</dbReference>
<evidence type="ECO:0000256" key="2">
    <source>
        <dbReference type="PIRSR" id="PIRSR000862-1"/>
    </source>
</evidence>
<organism>
    <name type="scientific">Pediculus humanus subsp. corporis</name>
    <name type="common">Body louse</name>
    <dbReference type="NCBI Taxonomy" id="121224"/>
    <lineage>
        <taxon>Eukaryota</taxon>
        <taxon>Metazoa</taxon>
        <taxon>Ecdysozoa</taxon>
        <taxon>Arthropoda</taxon>
        <taxon>Hexapoda</taxon>
        <taxon>Insecta</taxon>
        <taxon>Pterygota</taxon>
        <taxon>Neoptera</taxon>
        <taxon>Paraneoptera</taxon>
        <taxon>Psocodea</taxon>
        <taxon>Troctomorpha</taxon>
        <taxon>Phthiraptera</taxon>
        <taxon>Anoplura</taxon>
        <taxon>Pediculidae</taxon>
        <taxon>Pediculus</taxon>
    </lineage>
</organism>
<dbReference type="InterPro" id="IPR006693">
    <property type="entry name" value="AB_hydrolase_lipase"/>
</dbReference>
<dbReference type="InterPro" id="IPR029058">
    <property type="entry name" value="AB_hydrolase_fold"/>
</dbReference>
<evidence type="ECO:0000259" key="3">
    <source>
        <dbReference type="Pfam" id="PF04083"/>
    </source>
</evidence>
<dbReference type="EC" id="3.1.1.3" evidence="4"/>
<dbReference type="eggNOG" id="KOG2624">
    <property type="taxonomic scope" value="Eukaryota"/>
</dbReference>
<accession>E0V9B8</accession>
<sequence length="351" mass="40592">MKYGYPGEMHEIQTKDGYILTLHRIPHNGTNLNANRPVVLLQHGIVLSSDQWVLRGTQDLVFQLSKQGYDVWMSNTRDELGNIDLPAIIDYVLQVTKKSHLTYVGHSRGVAMAVILLSSQPEYNSKINLFVGIAPVIYSKEAKCIIYEFAGNRPNAIMRVSTLQEIFRKGKVRNVLSTTKTTRLMINSLCKTSPILQNLCLSMSFFINGEDFQMFNKSLMPMMLSHFTLGVGGKELIHLLQISESDVFRPFDYGRQLNIKYYGKTMPEPYNLTKITTPVFLYYGPNDFFVSERDLFKFARELPNFIGYYKIPYNKFNHIDYIFANNANDLFFPHIIHLLNLYNNEEKYFIQ</sequence>
<evidence type="ECO:0000313" key="4">
    <source>
        <dbReference type="EMBL" id="EEB09974.1"/>
    </source>
</evidence>
<dbReference type="PIRSF" id="PIRSF000862">
    <property type="entry name" value="Steryl_ester_lip"/>
    <property type="match status" value="1"/>
</dbReference>
<keyword evidence="4" id="KW-0378">Hydrolase</keyword>
<protein>
    <submittedName>
        <fullName evidence="4">Lipase 1, putative</fullName>
        <ecNumber evidence="4">3.1.1.3</ecNumber>
    </submittedName>
</protein>
<evidence type="ECO:0000313" key="6">
    <source>
        <dbReference type="Proteomes" id="UP000009046"/>
    </source>
</evidence>
<dbReference type="Proteomes" id="UP000009046">
    <property type="component" value="Unassembled WGS sequence"/>
</dbReference>
<reference evidence="4" key="1">
    <citation type="submission" date="2007-04" db="EMBL/GenBank/DDBJ databases">
        <title>Annotation of Pediculus humanus corporis strain USDA.</title>
        <authorList>
            <person name="Kirkness E."/>
            <person name="Hannick L."/>
            <person name="Hass B."/>
            <person name="Bruggner R."/>
            <person name="Lawson D."/>
            <person name="Bidwell S."/>
            <person name="Joardar V."/>
            <person name="Caler E."/>
            <person name="Walenz B."/>
            <person name="Inman J."/>
            <person name="Schobel S."/>
            <person name="Galinsky K."/>
            <person name="Amedeo P."/>
            <person name="Strausberg R."/>
        </authorList>
    </citation>
    <scope>NUCLEOTIDE SEQUENCE</scope>
    <source>
        <strain evidence="4">USDA</strain>
    </source>
</reference>
<dbReference type="GeneID" id="8233530"/>
<dbReference type="EnsemblMetazoa" id="PHUM007950-RA">
    <property type="protein sequence ID" value="PHUM007950-PA"/>
    <property type="gene ID" value="PHUM007950"/>
</dbReference>
<dbReference type="Pfam" id="PF04083">
    <property type="entry name" value="Abhydro_lipase"/>
    <property type="match status" value="1"/>
</dbReference>
<dbReference type="EMBL" id="AAZO01000093">
    <property type="status" value="NOT_ANNOTATED_CDS"/>
    <property type="molecule type" value="Genomic_DNA"/>
</dbReference>